<dbReference type="AlphaFoldDB" id="A0A1Y4QRA4"/>
<reference evidence="3" key="1">
    <citation type="submission" date="2017-04" db="EMBL/GenBank/DDBJ databases">
        <title>Function of individual gut microbiota members based on whole genome sequencing of pure cultures obtained from chicken caecum.</title>
        <authorList>
            <person name="Medvecky M."/>
            <person name="Cejkova D."/>
            <person name="Polansky O."/>
            <person name="Karasova D."/>
            <person name="Kubasova T."/>
            <person name="Cizek A."/>
            <person name="Rychlik I."/>
        </authorList>
    </citation>
    <scope>NUCLEOTIDE SEQUENCE [LARGE SCALE GENOMIC DNA]</scope>
    <source>
        <strain evidence="3">An144</strain>
    </source>
</reference>
<proteinExistence type="predicted"/>
<evidence type="ECO:0000256" key="1">
    <source>
        <dbReference type="SAM" id="Phobius"/>
    </source>
</evidence>
<comment type="caution">
    <text evidence="2">The sequence shown here is derived from an EMBL/GenBank/DDBJ whole genome shotgun (WGS) entry which is preliminary data.</text>
</comment>
<gene>
    <name evidence="2" type="ORF">B5E88_11835</name>
</gene>
<keyword evidence="1" id="KW-0812">Transmembrane</keyword>
<protein>
    <submittedName>
        <fullName evidence="2">Uncharacterized protein</fullName>
    </submittedName>
</protein>
<evidence type="ECO:0000313" key="3">
    <source>
        <dbReference type="Proteomes" id="UP000196074"/>
    </source>
</evidence>
<name>A0A1Y4QRA4_9ENTE</name>
<dbReference type="RefSeq" id="WP_010709180.1">
    <property type="nucleotide sequence ID" value="NZ_CP010060.1"/>
</dbReference>
<accession>A0A1Y4QRA4</accession>
<organism evidence="2 3">
    <name type="scientific">Enterococcus cecorum</name>
    <dbReference type="NCBI Taxonomy" id="44008"/>
    <lineage>
        <taxon>Bacteria</taxon>
        <taxon>Bacillati</taxon>
        <taxon>Bacillota</taxon>
        <taxon>Bacilli</taxon>
        <taxon>Lactobacillales</taxon>
        <taxon>Enterococcaceae</taxon>
        <taxon>Enterococcus</taxon>
    </lineage>
</organism>
<evidence type="ECO:0000313" key="2">
    <source>
        <dbReference type="EMBL" id="OUQ07856.1"/>
    </source>
</evidence>
<dbReference type="EMBL" id="NFLC01000042">
    <property type="protein sequence ID" value="OUQ07856.1"/>
    <property type="molecule type" value="Genomic_DNA"/>
</dbReference>
<keyword evidence="1" id="KW-1133">Transmembrane helix</keyword>
<keyword evidence="1" id="KW-0472">Membrane</keyword>
<dbReference type="Proteomes" id="UP000196074">
    <property type="component" value="Unassembled WGS sequence"/>
</dbReference>
<dbReference type="PROSITE" id="PS51257">
    <property type="entry name" value="PROKAR_LIPOPROTEIN"/>
    <property type="match status" value="1"/>
</dbReference>
<feature type="transmembrane region" description="Helical" evidence="1">
    <location>
        <begin position="21"/>
        <end position="46"/>
    </location>
</feature>
<sequence>MFFTGKEKKLKFAIKKKHGGGGAASVIIGCIFFGSIAFGGTTLAYADEVHNSTNQAIQDSGSTIIGENDSSTKSTEYKMIHEIDGTKISNGENSKKHLQVQELYWLRKQ</sequence>
<dbReference type="GeneID" id="60871933"/>